<keyword evidence="9" id="KW-1185">Reference proteome</keyword>
<dbReference type="GO" id="GO:0022857">
    <property type="term" value="F:transmembrane transporter activity"/>
    <property type="evidence" value="ECO:0007669"/>
    <property type="project" value="InterPro"/>
</dbReference>
<feature type="transmembrane region" description="Helical" evidence="6">
    <location>
        <begin position="240"/>
        <end position="261"/>
    </location>
</feature>
<dbReference type="HOGENOM" id="CLU_033532_2_0_11"/>
<feature type="domain" description="Major facilitator superfamily (MFS) profile" evidence="7">
    <location>
        <begin position="236"/>
        <end position="447"/>
    </location>
</feature>
<evidence type="ECO:0000256" key="4">
    <source>
        <dbReference type="ARBA" id="ARBA00023136"/>
    </source>
</evidence>
<dbReference type="AlphaFoldDB" id="Q0RNE7"/>
<dbReference type="Proteomes" id="UP000000657">
    <property type="component" value="Chromosome"/>
</dbReference>
<dbReference type="PANTHER" id="PTHR23542">
    <property type="match status" value="1"/>
</dbReference>
<feature type="transmembrane region" description="Helical" evidence="6">
    <location>
        <begin position="359"/>
        <end position="377"/>
    </location>
</feature>
<dbReference type="InterPro" id="IPR011701">
    <property type="entry name" value="MFS"/>
</dbReference>
<dbReference type="eggNOG" id="COG2814">
    <property type="taxonomic scope" value="Bacteria"/>
</dbReference>
<evidence type="ECO:0000313" key="8">
    <source>
        <dbReference type="EMBL" id="CAJ60942.1"/>
    </source>
</evidence>
<proteinExistence type="predicted"/>
<dbReference type="KEGG" id="fal:FRAAL2293"/>
<evidence type="ECO:0000256" key="6">
    <source>
        <dbReference type="SAM" id="Phobius"/>
    </source>
</evidence>
<feature type="transmembrane region" description="Helical" evidence="6">
    <location>
        <begin position="159"/>
        <end position="187"/>
    </location>
</feature>
<feature type="transmembrane region" description="Helical" evidence="6">
    <location>
        <begin position="389"/>
        <end position="407"/>
    </location>
</feature>
<reference evidence="8 9" key="1">
    <citation type="journal article" date="2007" name="Genome Res.">
        <title>Genome characteristics of facultatively symbiotic Frankia sp. strains reflect host range and host plant biogeography.</title>
        <authorList>
            <person name="Normand P."/>
            <person name="Lapierre P."/>
            <person name="Tisa L.S."/>
            <person name="Gogarten J.P."/>
            <person name="Alloisio N."/>
            <person name="Bagnarol E."/>
            <person name="Bassi C.A."/>
            <person name="Berry A.M."/>
            <person name="Bickhart D.M."/>
            <person name="Choisne N."/>
            <person name="Couloux A."/>
            <person name="Cournoyer B."/>
            <person name="Cruveiller S."/>
            <person name="Daubin V."/>
            <person name="Demange N."/>
            <person name="Francino M.P."/>
            <person name="Goltsman E."/>
            <person name="Huang Y."/>
            <person name="Kopp O.R."/>
            <person name="Labarre L."/>
            <person name="Lapidus A."/>
            <person name="Lavire C."/>
            <person name="Marechal J."/>
            <person name="Martinez M."/>
            <person name="Mastronunzio J.E."/>
            <person name="Mullin B.C."/>
            <person name="Niemann J."/>
            <person name="Pujic P."/>
            <person name="Rawnsley T."/>
            <person name="Rouy Z."/>
            <person name="Schenowitz C."/>
            <person name="Sellstedt A."/>
            <person name="Tavares F."/>
            <person name="Tomkins J.P."/>
            <person name="Vallenet D."/>
            <person name="Valverde C."/>
            <person name="Wall L.G."/>
            <person name="Wang Y."/>
            <person name="Medigue C."/>
            <person name="Benson D.R."/>
        </authorList>
    </citation>
    <scope>NUCLEOTIDE SEQUENCE [LARGE SCALE GENOMIC DNA]</scope>
    <source>
        <strain evidence="9">DSM 45986 / CECT 9034 / ACN14a</strain>
    </source>
</reference>
<dbReference type="SUPFAM" id="SSF103473">
    <property type="entry name" value="MFS general substrate transporter"/>
    <property type="match status" value="1"/>
</dbReference>
<comment type="subcellular location">
    <subcellularLocation>
        <location evidence="1">Cell membrane</location>
        <topology evidence="1">Multi-pass membrane protein</topology>
    </subcellularLocation>
</comment>
<dbReference type="STRING" id="326424.FRAAL2293"/>
<evidence type="ECO:0000256" key="2">
    <source>
        <dbReference type="ARBA" id="ARBA00022692"/>
    </source>
</evidence>
<dbReference type="EMBL" id="CT573213">
    <property type="protein sequence ID" value="CAJ60942.1"/>
    <property type="molecule type" value="Genomic_DNA"/>
</dbReference>
<dbReference type="Pfam" id="PF07690">
    <property type="entry name" value="MFS_1"/>
    <property type="match status" value="1"/>
</dbReference>
<evidence type="ECO:0000256" key="3">
    <source>
        <dbReference type="ARBA" id="ARBA00022989"/>
    </source>
</evidence>
<evidence type="ECO:0000256" key="5">
    <source>
        <dbReference type="SAM" id="MobiDB-lite"/>
    </source>
</evidence>
<feature type="transmembrane region" description="Helical" evidence="6">
    <location>
        <begin position="101"/>
        <end position="122"/>
    </location>
</feature>
<feature type="compositionally biased region" description="Pro residues" evidence="5">
    <location>
        <begin position="1"/>
        <end position="11"/>
    </location>
</feature>
<dbReference type="InterPro" id="IPR036259">
    <property type="entry name" value="MFS_trans_sf"/>
</dbReference>
<gene>
    <name evidence="8" type="ordered locus">FRAAL2293</name>
</gene>
<dbReference type="InterPro" id="IPR020846">
    <property type="entry name" value="MFS_dom"/>
</dbReference>
<dbReference type="GO" id="GO:0005886">
    <property type="term" value="C:plasma membrane"/>
    <property type="evidence" value="ECO:0007669"/>
    <property type="project" value="UniProtKB-SubCell"/>
</dbReference>
<evidence type="ECO:0000259" key="7">
    <source>
        <dbReference type="PROSITE" id="PS50850"/>
    </source>
</evidence>
<organism evidence="8 9">
    <name type="scientific">Frankia alni (strain DSM 45986 / CECT 9034 / ACN14a)</name>
    <dbReference type="NCBI Taxonomy" id="326424"/>
    <lineage>
        <taxon>Bacteria</taxon>
        <taxon>Bacillati</taxon>
        <taxon>Actinomycetota</taxon>
        <taxon>Actinomycetes</taxon>
        <taxon>Frankiales</taxon>
        <taxon>Frankiaceae</taxon>
        <taxon>Frankia</taxon>
    </lineage>
</organism>
<feature type="region of interest" description="Disordered" evidence="5">
    <location>
        <begin position="421"/>
        <end position="447"/>
    </location>
</feature>
<accession>Q0RNE7</accession>
<dbReference type="Gene3D" id="1.20.1250.20">
    <property type="entry name" value="MFS general substrate transporter like domains"/>
    <property type="match status" value="1"/>
</dbReference>
<keyword evidence="2 6" id="KW-0812">Transmembrane</keyword>
<feature type="transmembrane region" description="Helical" evidence="6">
    <location>
        <begin position="267"/>
        <end position="290"/>
    </location>
</feature>
<name>Q0RNE7_FRAAA</name>
<evidence type="ECO:0000256" key="1">
    <source>
        <dbReference type="ARBA" id="ARBA00004651"/>
    </source>
</evidence>
<feature type="transmembrane region" description="Helical" evidence="6">
    <location>
        <begin position="193"/>
        <end position="212"/>
    </location>
</feature>
<dbReference type="RefSeq" id="WP_011603457.1">
    <property type="nucleotide sequence ID" value="NC_008278.1"/>
</dbReference>
<protein>
    <submittedName>
        <fullName evidence="8">ABC transporter, permease protein</fullName>
    </submittedName>
</protein>
<sequence>MTDLLPTPPAPARGAEAPAPGAGGSVYRRTLATPGAARFIGPAFVGRLPIAMHALGTVLFVQDRSGSYAVGGAVAAAGALSEAVCVPRVGRALDRFGQARVLLAGLAGHLLGAAALLVTVWAGAPRPLWFLAAVVAGGCLPPVGTCVRARWSALLGGGALLPAALALEAATDELVFILGPTLVTALVTLVDPAAGLLASAVLLGVGALGLALQHGTDPGPRPASAAPPERIMRRPDARTLVAIVFAIGIGFGGIDVAMVAFAREEGLAAIGGLLLGMFAAGSGISGLITGARRHDRPLRARLLRSIALLTAGLALPLAGVGVATMIPLAVLAGATVAPTMINANAMMERIVPPHARTEGFAWLTMAVVGGLAVGSPLAGRLIDAGGARFGYLVPAGAGLLAGLTALLRRLYLPDVDAHGPAPASVPRPASAPESTTAPAITTVDPAG</sequence>
<feature type="transmembrane region" description="Helical" evidence="6">
    <location>
        <begin position="302"/>
        <end position="322"/>
    </location>
</feature>
<keyword evidence="3 6" id="KW-1133">Transmembrane helix</keyword>
<evidence type="ECO:0000313" key="9">
    <source>
        <dbReference type="Proteomes" id="UP000000657"/>
    </source>
</evidence>
<dbReference type="PANTHER" id="PTHR23542:SF1">
    <property type="entry name" value="MAJOR FACILITATOR SUPERFAMILY (MFS) PROFILE DOMAIN-CONTAINING PROTEIN"/>
    <property type="match status" value="1"/>
</dbReference>
<dbReference type="PROSITE" id="PS50850">
    <property type="entry name" value="MFS"/>
    <property type="match status" value="1"/>
</dbReference>
<feature type="transmembrane region" description="Helical" evidence="6">
    <location>
        <begin position="128"/>
        <end position="147"/>
    </location>
</feature>
<feature type="region of interest" description="Disordered" evidence="5">
    <location>
        <begin position="1"/>
        <end position="21"/>
    </location>
</feature>
<keyword evidence="4 6" id="KW-0472">Membrane</keyword>